<feature type="transmembrane region" description="Helical" evidence="1">
    <location>
        <begin position="137"/>
        <end position="155"/>
    </location>
</feature>
<dbReference type="Pfam" id="PF02308">
    <property type="entry name" value="MgtC"/>
    <property type="match status" value="1"/>
</dbReference>
<feature type="transmembrane region" description="Helical" evidence="1">
    <location>
        <begin position="330"/>
        <end position="350"/>
    </location>
</feature>
<accession>A0AAW9R1U3</accession>
<feature type="transmembrane region" description="Helical" evidence="1">
    <location>
        <begin position="170"/>
        <end position="190"/>
    </location>
</feature>
<dbReference type="RefSeq" id="WP_337335032.1">
    <property type="nucleotide sequence ID" value="NZ_JBBDHC010000007.1"/>
</dbReference>
<evidence type="ECO:0000259" key="2">
    <source>
        <dbReference type="Pfam" id="PF02308"/>
    </source>
</evidence>
<feature type="transmembrane region" description="Helical" evidence="1">
    <location>
        <begin position="362"/>
        <end position="385"/>
    </location>
</feature>
<dbReference type="AlphaFoldDB" id="A0AAW9R1U3"/>
<evidence type="ECO:0000313" key="5">
    <source>
        <dbReference type="Proteomes" id="UP001364472"/>
    </source>
</evidence>
<dbReference type="Proteomes" id="UP001364472">
    <property type="component" value="Unassembled WGS sequence"/>
</dbReference>
<comment type="caution">
    <text evidence="4">The sequence shown here is derived from an EMBL/GenBank/DDBJ whole genome shotgun (WGS) entry which is preliminary data.</text>
</comment>
<reference evidence="4 5" key="1">
    <citation type="journal article" date="2016" name="Antonie Van Leeuwenhoek">
        <title>Denitratimonas tolerans gen. nov., sp. nov., a denitrifying bacterium isolated from a bioreactor for tannery wastewater treatment.</title>
        <authorList>
            <person name="Han S.I."/>
            <person name="Kim J.O."/>
            <person name="Lee Y.R."/>
            <person name="Ekpeghere K.I."/>
            <person name="Koh S.C."/>
            <person name="Whang K.S."/>
        </authorList>
    </citation>
    <scope>NUCLEOTIDE SEQUENCE [LARGE SCALE GENOMIC DNA]</scope>
    <source>
        <strain evidence="4 5">KACC 17565</strain>
    </source>
</reference>
<evidence type="ECO:0000259" key="3">
    <source>
        <dbReference type="Pfam" id="PF13194"/>
    </source>
</evidence>
<gene>
    <name evidence="4" type="ORF">WB794_06465</name>
</gene>
<dbReference type="InterPro" id="IPR025105">
    <property type="entry name" value="DUF4010"/>
</dbReference>
<dbReference type="Pfam" id="PF13194">
    <property type="entry name" value="DUF4010"/>
    <property type="match status" value="1"/>
</dbReference>
<keyword evidence="1" id="KW-0472">Membrane</keyword>
<feature type="transmembrane region" description="Helical" evidence="1">
    <location>
        <begin position="90"/>
        <end position="117"/>
    </location>
</feature>
<dbReference type="EMBL" id="JBBDHC010000007">
    <property type="protein sequence ID" value="MEJ1249315.1"/>
    <property type="molecule type" value="Genomic_DNA"/>
</dbReference>
<organism evidence="4 5">
    <name type="scientific">Denitratimonas tolerans</name>
    <dbReference type="NCBI Taxonomy" id="1338420"/>
    <lineage>
        <taxon>Bacteria</taxon>
        <taxon>Pseudomonadati</taxon>
        <taxon>Pseudomonadota</taxon>
        <taxon>Gammaproteobacteria</taxon>
        <taxon>Lysobacterales</taxon>
        <taxon>Lysobacteraceae</taxon>
        <taxon>Denitratimonas</taxon>
    </lineage>
</organism>
<name>A0AAW9R1U3_9GAMM</name>
<proteinExistence type="predicted"/>
<dbReference type="InterPro" id="IPR049177">
    <property type="entry name" value="MgtC_SapB_SrpB_YhiD_N"/>
</dbReference>
<evidence type="ECO:0000313" key="4">
    <source>
        <dbReference type="EMBL" id="MEJ1249315.1"/>
    </source>
</evidence>
<feature type="transmembrane region" description="Helical" evidence="1">
    <location>
        <begin position="302"/>
        <end position="323"/>
    </location>
</feature>
<feature type="transmembrane region" description="Helical" evidence="1">
    <location>
        <begin position="263"/>
        <end position="282"/>
    </location>
</feature>
<protein>
    <submittedName>
        <fullName evidence="4">DUF4010 domain-containing protein</fullName>
    </submittedName>
</protein>
<sequence length="412" mass="41321">MIEATAELLFAFSAALGVGLLIGLVRERGHATHSTAGLRTHALVALAAAVAAWLGTGVLLVTLAAVALLAAMSYHATHEDDPGLTGEVALVATALLGALAVRSPAMATGLAVVMAVLLFAKKSLHRLSRELLSEREVFDGLFLLASALVVLPLLPDRGFGPYEALNLRTLWLLVVLVMAVGALGHVALRVVGNRRGLAVSGFFAGYVSSTAAVLGFGQRAKESPQLMRSAVGAALLANLASLSLSVPVLGALSPSLVAEQRGVLAAVGAVLLAGGLLGVHAGREDEVPPPTSETRMFRFSHALGFAALVGSLVLLAAALNQWIGSGGAMAAAVIAAAAELHASIATLGSLRLGGAIDAAQGRWLMVGLLAASLGTKSVLAVVSGGRDYGQRVAAGLLASLAAGAAAAALAPG</sequence>
<dbReference type="PANTHER" id="PTHR39084">
    <property type="entry name" value="MEMBRANE PROTEIN-RELATED"/>
    <property type="match status" value="1"/>
</dbReference>
<dbReference type="PANTHER" id="PTHR39084:SF1">
    <property type="entry name" value="DUF4010 DOMAIN-CONTAINING PROTEIN"/>
    <property type="match status" value="1"/>
</dbReference>
<feature type="transmembrane region" description="Helical" evidence="1">
    <location>
        <begin position="46"/>
        <end position="70"/>
    </location>
</feature>
<keyword evidence="5" id="KW-1185">Reference proteome</keyword>
<feature type="domain" description="DUF4010" evidence="3">
    <location>
        <begin position="175"/>
        <end position="384"/>
    </location>
</feature>
<feature type="transmembrane region" description="Helical" evidence="1">
    <location>
        <begin position="6"/>
        <end position="25"/>
    </location>
</feature>
<feature type="transmembrane region" description="Helical" evidence="1">
    <location>
        <begin position="197"/>
        <end position="217"/>
    </location>
</feature>
<feature type="domain" description="MgtC/SapB/SrpB/YhiD N-terminal" evidence="2">
    <location>
        <begin position="14"/>
        <end position="126"/>
    </location>
</feature>
<feature type="transmembrane region" description="Helical" evidence="1">
    <location>
        <begin position="229"/>
        <end position="251"/>
    </location>
</feature>
<evidence type="ECO:0000256" key="1">
    <source>
        <dbReference type="SAM" id="Phobius"/>
    </source>
</evidence>
<keyword evidence="1" id="KW-0812">Transmembrane</keyword>
<feature type="transmembrane region" description="Helical" evidence="1">
    <location>
        <begin position="392"/>
        <end position="410"/>
    </location>
</feature>
<keyword evidence="1" id="KW-1133">Transmembrane helix</keyword>